<dbReference type="Proteomes" id="UP001153331">
    <property type="component" value="Unassembled WGS sequence"/>
</dbReference>
<evidence type="ECO:0000313" key="1">
    <source>
        <dbReference type="EMBL" id="KAJ8107093.1"/>
    </source>
</evidence>
<dbReference type="EMBL" id="JAPHNI010001005">
    <property type="protein sequence ID" value="KAJ8107093.1"/>
    <property type="molecule type" value="Genomic_DNA"/>
</dbReference>
<gene>
    <name evidence="1" type="ORF">OPT61_g9104</name>
</gene>
<name>A0ACC2HWB4_9PLEO</name>
<organism evidence="1 2">
    <name type="scientific">Boeremia exigua</name>
    <dbReference type="NCBI Taxonomy" id="749465"/>
    <lineage>
        <taxon>Eukaryota</taxon>
        <taxon>Fungi</taxon>
        <taxon>Dikarya</taxon>
        <taxon>Ascomycota</taxon>
        <taxon>Pezizomycotina</taxon>
        <taxon>Dothideomycetes</taxon>
        <taxon>Pleosporomycetidae</taxon>
        <taxon>Pleosporales</taxon>
        <taxon>Pleosporineae</taxon>
        <taxon>Didymellaceae</taxon>
        <taxon>Boeremia</taxon>
    </lineage>
</organism>
<protein>
    <submittedName>
        <fullName evidence="1">Uncharacterized protein</fullName>
    </submittedName>
</protein>
<evidence type="ECO:0000313" key="2">
    <source>
        <dbReference type="Proteomes" id="UP001153331"/>
    </source>
</evidence>
<reference evidence="1" key="1">
    <citation type="submission" date="2022-11" db="EMBL/GenBank/DDBJ databases">
        <title>Genome Sequence of Boeremia exigua.</title>
        <authorList>
            <person name="Buettner E."/>
        </authorList>
    </citation>
    <scope>NUCLEOTIDE SEQUENCE</scope>
    <source>
        <strain evidence="1">CU02</strain>
    </source>
</reference>
<keyword evidence="2" id="KW-1185">Reference proteome</keyword>
<proteinExistence type="predicted"/>
<accession>A0ACC2HWB4</accession>
<comment type="caution">
    <text evidence="1">The sequence shown here is derived from an EMBL/GenBank/DDBJ whole genome shotgun (WGS) entry which is preliminary data.</text>
</comment>
<sequence length="379" mass="42829">MDENIVLSPATAALAEKARPRLLSPEYGGQRKVSLGLLSPSTTSCSSSSSSQQPSPSPRDPATEMVIIPTRLDSIFAYQFLGFTEETARQLRNAIGIDDIHDDWNDAMKRAGIKDDVRRPMLKPEHSAILYTQPLSTWLLEIIDTFYEALDDLEDNVLLSLGEPTAQLRGGADDEEEEEYTVPQTPGGHLAVFKSVDGRRTNRYIKEDGALNLEPLESIGPTDFARCGGLYFTHQIWVAKAYSRLINDACNVADRRTMELHVPLSHFEEIKTWELKFGNEWKRLVWYCRRQQLLPEEVRKQKSQHGCIQGPIAHSHNATIVKLRSWEYMAWKHVVTKELDEDGKTETRVAVQRAWIEDEAIAALEEAVVGKAYVRLPEA</sequence>